<evidence type="ECO:0000256" key="1">
    <source>
        <dbReference type="SAM" id="MobiDB-lite"/>
    </source>
</evidence>
<accession>A0A7X0NXJ7</accession>
<gene>
    <name evidence="2" type="ORF">HD593_006006</name>
</gene>
<evidence type="ECO:0000313" key="3">
    <source>
        <dbReference type="Proteomes" id="UP000565579"/>
    </source>
</evidence>
<dbReference type="AlphaFoldDB" id="A0A7X0NXJ7"/>
<protein>
    <submittedName>
        <fullName evidence="2">Uncharacterized protein</fullName>
    </submittedName>
</protein>
<organism evidence="2 3">
    <name type="scientific">Nonomuraea rubra</name>
    <dbReference type="NCBI Taxonomy" id="46180"/>
    <lineage>
        <taxon>Bacteria</taxon>
        <taxon>Bacillati</taxon>
        <taxon>Actinomycetota</taxon>
        <taxon>Actinomycetes</taxon>
        <taxon>Streptosporangiales</taxon>
        <taxon>Streptosporangiaceae</taxon>
        <taxon>Nonomuraea</taxon>
    </lineage>
</organism>
<dbReference type="EMBL" id="JACHMI010000001">
    <property type="protein sequence ID" value="MBB6551211.1"/>
    <property type="molecule type" value="Genomic_DNA"/>
</dbReference>
<evidence type="ECO:0000313" key="2">
    <source>
        <dbReference type="EMBL" id="MBB6551211.1"/>
    </source>
</evidence>
<name>A0A7X0NXJ7_9ACTN</name>
<proteinExistence type="predicted"/>
<dbReference type="RefSeq" id="WP_185105343.1">
    <property type="nucleotide sequence ID" value="NZ_BAAAXY010000010.1"/>
</dbReference>
<comment type="caution">
    <text evidence="2">The sequence shown here is derived from an EMBL/GenBank/DDBJ whole genome shotgun (WGS) entry which is preliminary data.</text>
</comment>
<keyword evidence="3" id="KW-1185">Reference proteome</keyword>
<reference evidence="2 3" key="1">
    <citation type="submission" date="2020-08" db="EMBL/GenBank/DDBJ databases">
        <title>Sequencing the genomes of 1000 actinobacteria strains.</title>
        <authorList>
            <person name="Klenk H.-P."/>
        </authorList>
    </citation>
    <scope>NUCLEOTIDE SEQUENCE [LARGE SCALE GENOMIC DNA]</scope>
    <source>
        <strain evidence="2 3">DSM 43768</strain>
    </source>
</reference>
<sequence length="98" mass="10313">MMLSGNPPPHVNLRIKATLLILLFVLLFVVTLLVLGYDLWTAIVAAGAVGLVSAEITARLLGGLSTQPPQLPQDPQPPQLPELPQLPPSPPEPGPNTA</sequence>
<dbReference type="Proteomes" id="UP000565579">
    <property type="component" value="Unassembled WGS sequence"/>
</dbReference>
<feature type="region of interest" description="Disordered" evidence="1">
    <location>
        <begin position="64"/>
        <end position="98"/>
    </location>
</feature>
<feature type="compositionally biased region" description="Pro residues" evidence="1">
    <location>
        <begin position="69"/>
        <end position="98"/>
    </location>
</feature>